<feature type="transmembrane region" description="Helical" evidence="1">
    <location>
        <begin position="131"/>
        <end position="151"/>
    </location>
</feature>
<dbReference type="Proteomes" id="UP000092714">
    <property type="component" value="Unassembled WGS sequence"/>
</dbReference>
<dbReference type="SMART" id="SM00471">
    <property type="entry name" value="HDc"/>
    <property type="match status" value="1"/>
</dbReference>
<feature type="domain" description="HD-GYP" evidence="4">
    <location>
        <begin position="369"/>
        <end position="560"/>
    </location>
</feature>
<gene>
    <name evidence="5" type="ORF">CP373A1_07785</name>
</gene>
<dbReference type="InterPro" id="IPR000160">
    <property type="entry name" value="GGDEF_dom"/>
</dbReference>
<evidence type="ECO:0000313" key="5">
    <source>
        <dbReference type="EMBL" id="OBY11046.1"/>
    </source>
</evidence>
<dbReference type="PROSITE" id="PS50887">
    <property type="entry name" value="GGDEF"/>
    <property type="match status" value="1"/>
</dbReference>
<dbReference type="SMART" id="SM00267">
    <property type="entry name" value="GGDEF"/>
    <property type="match status" value="1"/>
</dbReference>
<feature type="transmembrane region" description="Helical" evidence="1">
    <location>
        <begin position="49"/>
        <end position="69"/>
    </location>
</feature>
<dbReference type="InterPro" id="IPR043128">
    <property type="entry name" value="Rev_trsase/Diguanyl_cyclase"/>
</dbReference>
<feature type="domain" description="GGDEF" evidence="2">
    <location>
        <begin position="222"/>
        <end position="357"/>
    </location>
</feature>
<dbReference type="Pfam" id="PF13487">
    <property type="entry name" value="HD_5"/>
    <property type="match status" value="1"/>
</dbReference>
<keyword evidence="1" id="KW-1133">Transmembrane helix</keyword>
<dbReference type="InterPro" id="IPR029787">
    <property type="entry name" value="Nucleotide_cyclase"/>
</dbReference>
<evidence type="ECO:0000259" key="4">
    <source>
        <dbReference type="PROSITE" id="PS51832"/>
    </source>
</evidence>
<reference evidence="5 6" key="1">
    <citation type="submission" date="2016-06" db="EMBL/GenBank/DDBJ databases">
        <authorList>
            <person name="Kjaerup R.B."/>
            <person name="Dalgaard T.S."/>
            <person name="Juul-Madsen H.R."/>
        </authorList>
    </citation>
    <scope>NUCLEOTIDE SEQUENCE [LARGE SCALE GENOMIC DNA]</scope>
    <source>
        <strain evidence="5 6">373-A1</strain>
    </source>
</reference>
<dbReference type="OrthoDB" id="9804747at2"/>
<dbReference type="Gene3D" id="1.10.3210.10">
    <property type="entry name" value="Hypothetical protein af1432"/>
    <property type="match status" value="1"/>
</dbReference>
<dbReference type="InterPro" id="IPR037522">
    <property type="entry name" value="HD_GYP_dom"/>
</dbReference>
<organism evidence="5 6">
    <name type="scientific">Clostridium paraputrificum</name>
    <dbReference type="NCBI Taxonomy" id="29363"/>
    <lineage>
        <taxon>Bacteria</taxon>
        <taxon>Bacillati</taxon>
        <taxon>Bacillota</taxon>
        <taxon>Clostridia</taxon>
        <taxon>Eubacteriales</taxon>
        <taxon>Clostridiaceae</taxon>
        <taxon>Clostridium</taxon>
    </lineage>
</organism>
<evidence type="ECO:0000259" key="2">
    <source>
        <dbReference type="PROSITE" id="PS50887"/>
    </source>
</evidence>
<feature type="transmembrane region" description="Helical" evidence="1">
    <location>
        <begin position="163"/>
        <end position="182"/>
    </location>
</feature>
<evidence type="ECO:0000256" key="1">
    <source>
        <dbReference type="SAM" id="Phobius"/>
    </source>
</evidence>
<dbReference type="InterPro" id="IPR003607">
    <property type="entry name" value="HD/PDEase_dom"/>
</dbReference>
<keyword evidence="1" id="KW-0812">Transmembrane</keyword>
<keyword evidence="6" id="KW-1185">Reference proteome</keyword>
<name>A0A174DTF0_9CLOT</name>
<evidence type="ECO:0000259" key="3">
    <source>
        <dbReference type="PROSITE" id="PS51831"/>
    </source>
</evidence>
<dbReference type="CDD" id="cd00077">
    <property type="entry name" value="HDc"/>
    <property type="match status" value="1"/>
</dbReference>
<dbReference type="FunFam" id="3.30.70.270:FF:000001">
    <property type="entry name" value="Diguanylate cyclase domain protein"/>
    <property type="match status" value="1"/>
</dbReference>
<dbReference type="NCBIfam" id="TIGR00254">
    <property type="entry name" value="GGDEF"/>
    <property type="match status" value="1"/>
</dbReference>
<dbReference type="InterPro" id="IPR006674">
    <property type="entry name" value="HD_domain"/>
</dbReference>
<dbReference type="eggNOG" id="COG3437">
    <property type="taxonomic scope" value="Bacteria"/>
</dbReference>
<dbReference type="Gene3D" id="3.30.70.270">
    <property type="match status" value="1"/>
</dbReference>
<keyword evidence="1" id="KW-0472">Membrane</keyword>
<dbReference type="Pfam" id="PF00990">
    <property type="entry name" value="GGDEF"/>
    <property type="match status" value="1"/>
</dbReference>
<dbReference type="SUPFAM" id="SSF55073">
    <property type="entry name" value="Nucleotide cyclase"/>
    <property type="match status" value="1"/>
</dbReference>
<feature type="transmembrane region" description="Helical" evidence="1">
    <location>
        <begin position="21"/>
        <end position="37"/>
    </location>
</feature>
<dbReference type="AlphaFoldDB" id="A0A174DTF0"/>
<feature type="transmembrane region" description="Helical" evidence="1">
    <location>
        <begin position="90"/>
        <end position="107"/>
    </location>
</feature>
<sequence>MNKVKNTKETQLRNIIDMIKIISLLSLGIILCKYLYDRNTISQENPYEVFSLNIVILPLLFLLIIYVIWISSISTNSNKWYINILKKYEMEIYIILFSAIIIFFGGYESEYKFLYLFLIISATIQDGMKKGLGVAGISSAIILVIDLIIGFSDKVNNNFEKDLILSAIFIVTAWILGIYVRIEQEYIEHLEEVVNKDGLTEVYNHRFFYDSLKKMISECKEEKISLIFLDIDYFKHYNDLYGHQKGDEILRGIAKLISDKVREGDIVARYGGEEFAVILPNTTEEEGLKVAEKLREEIELTYFYGEENQPNGRITVSIGVSVYPDKAKDDLELIKSADDALYRAKFFSKNRVESYSSVLDEITKNIEGKDIELVTSIKTFISIINAKDRYTYGHVERVVIYCRAIAEELNLSKSDRDTLIYGAYMHDIGKINIDEDILCKKMKLSDDEWMQLKKHPENGIKIIKPVKALRNVIPLILYHHERYDGKGYPNNLKGEEIPYLARILTIADSFDAMTTNRPYNVRKSFKEAVEELRRCSGTQFDKEIVEVFIKALSKSNTLIK</sequence>
<dbReference type="PANTHER" id="PTHR43155">
    <property type="entry name" value="CYCLIC DI-GMP PHOSPHODIESTERASE PA4108-RELATED"/>
    <property type="match status" value="1"/>
</dbReference>
<dbReference type="RefSeq" id="WP_027098659.1">
    <property type="nucleotide sequence ID" value="NZ_CYZW01000005.1"/>
</dbReference>
<dbReference type="PANTHER" id="PTHR43155:SF2">
    <property type="entry name" value="CYCLIC DI-GMP PHOSPHODIESTERASE PA4108"/>
    <property type="match status" value="1"/>
</dbReference>
<dbReference type="PROSITE" id="PS51832">
    <property type="entry name" value="HD_GYP"/>
    <property type="match status" value="1"/>
</dbReference>
<dbReference type="EMBL" id="MAPZ01000017">
    <property type="protein sequence ID" value="OBY11046.1"/>
    <property type="molecule type" value="Genomic_DNA"/>
</dbReference>
<dbReference type="SUPFAM" id="SSF109604">
    <property type="entry name" value="HD-domain/PDEase-like"/>
    <property type="match status" value="1"/>
</dbReference>
<feature type="domain" description="HD" evidence="3">
    <location>
        <begin position="391"/>
        <end position="513"/>
    </location>
</feature>
<dbReference type="GeneID" id="42776493"/>
<accession>A0A174DTF0</accession>
<proteinExistence type="predicted"/>
<dbReference type="CDD" id="cd01949">
    <property type="entry name" value="GGDEF"/>
    <property type="match status" value="1"/>
</dbReference>
<evidence type="ECO:0000313" key="6">
    <source>
        <dbReference type="Proteomes" id="UP000092714"/>
    </source>
</evidence>
<dbReference type="PROSITE" id="PS51831">
    <property type="entry name" value="HD"/>
    <property type="match status" value="1"/>
</dbReference>
<comment type="caution">
    <text evidence="5">The sequence shown here is derived from an EMBL/GenBank/DDBJ whole genome shotgun (WGS) entry which is preliminary data.</text>
</comment>
<protein>
    <submittedName>
        <fullName evidence="5">Diguanylate cyclase</fullName>
    </submittedName>
</protein>